<proteinExistence type="predicted"/>
<dbReference type="InterPro" id="IPR036873">
    <property type="entry name" value="Rhodanese-like_dom_sf"/>
</dbReference>
<name>A0ABM5MUZ2_RICTP</name>
<sequence length="89" mass="10356">MLVRNICSTKVFNMLVLNNNSFLVEVSIQEEWEQVGVPHLDNENKVIFLRLQLNKNFADNFLSIINWKIDTAIFFLCRSGSCHSLQQIL</sequence>
<evidence type="ECO:0000313" key="1">
    <source>
        <dbReference type="EMBL" id="AFE54432.1"/>
    </source>
</evidence>
<protein>
    <submittedName>
        <fullName evidence="1">Uncharacterized protein</fullName>
    </submittedName>
</protein>
<gene>
    <name evidence="1" type="ORF">RTTH1527_02835</name>
</gene>
<keyword evidence="2" id="KW-1185">Reference proteome</keyword>
<dbReference type="Proteomes" id="UP000007581">
    <property type="component" value="Chromosome"/>
</dbReference>
<accession>A0ABM5MUZ2</accession>
<organism evidence="1 2">
    <name type="scientific">Rickettsia typhi str. TH1527</name>
    <dbReference type="NCBI Taxonomy" id="1003201"/>
    <lineage>
        <taxon>Bacteria</taxon>
        <taxon>Pseudomonadati</taxon>
        <taxon>Pseudomonadota</taxon>
        <taxon>Alphaproteobacteria</taxon>
        <taxon>Rickettsiales</taxon>
        <taxon>Rickettsiaceae</taxon>
        <taxon>Rickettsieae</taxon>
        <taxon>Rickettsia</taxon>
        <taxon>typhus group</taxon>
    </lineage>
</organism>
<reference evidence="1" key="1">
    <citation type="submission" date="2012-03" db="EMBL/GenBank/DDBJ databases">
        <authorList>
            <person name="Johnson S.L."/>
            <person name="Sims D."/>
            <person name="Han S."/>
            <person name="Bruce D.C."/>
            <person name="Dasch G.A."/>
        </authorList>
    </citation>
    <scope>NUCLEOTIDE SEQUENCE [LARGE SCALE GENOMIC DNA]</scope>
    <source>
        <strain evidence="1">TH1527</strain>
    </source>
</reference>
<dbReference type="EMBL" id="CP003397">
    <property type="protein sequence ID" value="AFE54432.1"/>
    <property type="molecule type" value="Genomic_DNA"/>
</dbReference>
<evidence type="ECO:0000313" key="2">
    <source>
        <dbReference type="Proteomes" id="UP000007581"/>
    </source>
</evidence>
<dbReference type="Gene3D" id="3.40.250.10">
    <property type="entry name" value="Rhodanese-like domain"/>
    <property type="match status" value="1"/>
</dbReference>